<dbReference type="RefSeq" id="WP_092361603.1">
    <property type="nucleotide sequence ID" value="NZ_FOIM01000005.1"/>
</dbReference>
<organism evidence="5 6">
    <name type="scientific">Enterocloster lavalensis</name>
    <dbReference type="NCBI Taxonomy" id="460384"/>
    <lineage>
        <taxon>Bacteria</taxon>
        <taxon>Bacillati</taxon>
        <taxon>Bacillota</taxon>
        <taxon>Clostridia</taxon>
        <taxon>Lachnospirales</taxon>
        <taxon>Lachnospiraceae</taxon>
        <taxon>Enterocloster</taxon>
    </lineage>
</organism>
<sequence length="171" mass="19669">MARRTGKKAVQDRLYIAYGSNLNLPQMEQRCPYAKVVGASEIKNYELLFRGVATVEPKEGATVPVLLWKIEPLDEAALDRYEGWPHLYRKEMIDVELEGKTVSAMVYVMNDVRSLGMPSEVYYRIIEEGYHTVGFDTAVLEHALARTEEMMEQENSQYHQQGFDDMDGFHL</sequence>
<dbReference type="InterPro" id="IPR009288">
    <property type="entry name" value="AIG2-like_dom"/>
</dbReference>
<keyword evidence="1" id="KW-0456">Lyase</keyword>
<name>A0A1I0DSL5_9FIRM</name>
<feature type="binding site" evidence="3">
    <location>
        <begin position="15"/>
        <end position="20"/>
    </location>
    <ligand>
        <name>substrate</name>
    </ligand>
</feature>
<dbReference type="SUPFAM" id="SSF110857">
    <property type="entry name" value="Gamma-glutamyl cyclotransferase-like"/>
    <property type="match status" value="1"/>
</dbReference>
<dbReference type="AlphaFoldDB" id="A0A1I0DSL5"/>
<dbReference type="InterPro" id="IPR013024">
    <property type="entry name" value="GGCT-like"/>
</dbReference>
<dbReference type="GO" id="GO:0016740">
    <property type="term" value="F:transferase activity"/>
    <property type="evidence" value="ECO:0007669"/>
    <property type="project" value="UniProtKB-KW"/>
</dbReference>
<dbReference type="InterPro" id="IPR036568">
    <property type="entry name" value="GGCT-like_sf"/>
</dbReference>
<evidence type="ECO:0000313" key="6">
    <source>
        <dbReference type="Proteomes" id="UP000198508"/>
    </source>
</evidence>
<accession>A0A1I0DSL5</accession>
<dbReference type="PANTHER" id="PTHR12935">
    <property type="entry name" value="GAMMA-GLUTAMYLCYCLOTRANSFERASE"/>
    <property type="match status" value="1"/>
</dbReference>
<evidence type="ECO:0000256" key="3">
    <source>
        <dbReference type="PIRSR" id="PIRSR617939-2"/>
    </source>
</evidence>
<dbReference type="Proteomes" id="UP000198508">
    <property type="component" value="Unassembled WGS sequence"/>
</dbReference>
<evidence type="ECO:0000256" key="2">
    <source>
        <dbReference type="PIRSR" id="PIRSR617939-1"/>
    </source>
</evidence>
<evidence type="ECO:0000256" key="1">
    <source>
        <dbReference type="ARBA" id="ARBA00023239"/>
    </source>
</evidence>
<dbReference type="InterPro" id="IPR017939">
    <property type="entry name" value="G-Glutamylcylcotransferase"/>
</dbReference>
<dbReference type="GO" id="GO:0003839">
    <property type="term" value="F:gamma-glutamylcyclotransferase activity"/>
    <property type="evidence" value="ECO:0007669"/>
    <property type="project" value="InterPro"/>
</dbReference>
<dbReference type="Pfam" id="PF06094">
    <property type="entry name" value="GGACT"/>
    <property type="match status" value="1"/>
</dbReference>
<dbReference type="Gene3D" id="3.10.490.10">
    <property type="entry name" value="Gamma-glutamyl cyclotransferase-like"/>
    <property type="match status" value="1"/>
</dbReference>
<feature type="domain" description="Gamma-glutamylcyclotransferase AIG2-like" evidence="4">
    <location>
        <begin position="16"/>
        <end position="112"/>
    </location>
</feature>
<dbReference type="CDD" id="cd06661">
    <property type="entry name" value="GGCT_like"/>
    <property type="match status" value="1"/>
</dbReference>
<evidence type="ECO:0000259" key="4">
    <source>
        <dbReference type="Pfam" id="PF06094"/>
    </source>
</evidence>
<evidence type="ECO:0000313" key="5">
    <source>
        <dbReference type="EMBL" id="SET35294.1"/>
    </source>
</evidence>
<feature type="active site" description="Proton acceptor" evidence="2">
    <location>
        <position position="82"/>
    </location>
</feature>
<dbReference type="PANTHER" id="PTHR12935:SF0">
    <property type="entry name" value="GAMMA-GLUTAMYLCYCLOTRANSFERASE"/>
    <property type="match status" value="1"/>
</dbReference>
<gene>
    <name evidence="5" type="ORF">SAMN05216313_10526</name>
</gene>
<protein>
    <submittedName>
        <fullName evidence="5">Gamma-glutamyl cyclotransferase, AIG2-like</fullName>
    </submittedName>
</protein>
<reference evidence="6" key="1">
    <citation type="submission" date="2016-10" db="EMBL/GenBank/DDBJ databases">
        <authorList>
            <person name="Varghese N."/>
            <person name="Submissions S."/>
        </authorList>
    </citation>
    <scope>NUCLEOTIDE SEQUENCE [LARGE SCALE GENOMIC DNA]</scope>
    <source>
        <strain evidence="6">NLAE-zl-G277</strain>
    </source>
</reference>
<dbReference type="STRING" id="460384.SAMN05216313_10526"/>
<proteinExistence type="predicted"/>
<dbReference type="EMBL" id="FOIM01000005">
    <property type="protein sequence ID" value="SET35294.1"/>
    <property type="molecule type" value="Genomic_DNA"/>
</dbReference>
<keyword evidence="5" id="KW-0808">Transferase</keyword>
<keyword evidence="6" id="KW-1185">Reference proteome</keyword>